<accession>A0A1G6K3B7</accession>
<dbReference type="STRING" id="416944.SAMN05421548_10581"/>
<evidence type="ECO:0008006" key="4">
    <source>
        <dbReference type="Google" id="ProtNLM"/>
    </source>
</evidence>
<keyword evidence="3" id="KW-1185">Reference proteome</keyword>
<name>A0A1G6K3B7_9BURK</name>
<feature type="compositionally biased region" description="Basic and acidic residues" evidence="1">
    <location>
        <begin position="1"/>
        <end position="11"/>
    </location>
</feature>
<evidence type="ECO:0000256" key="1">
    <source>
        <dbReference type="SAM" id="MobiDB-lite"/>
    </source>
</evidence>
<reference evidence="3" key="1">
    <citation type="submission" date="2016-09" db="EMBL/GenBank/DDBJ databases">
        <authorList>
            <person name="Varghese N."/>
            <person name="Submissions S."/>
        </authorList>
    </citation>
    <scope>NUCLEOTIDE SEQUENCE [LARGE SCALE GENOMIC DNA]</scope>
    <source>
        <strain evidence="3">TNe-862</strain>
    </source>
</reference>
<evidence type="ECO:0000313" key="3">
    <source>
        <dbReference type="Proteomes" id="UP000198908"/>
    </source>
</evidence>
<evidence type="ECO:0000313" key="2">
    <source>
        <dbReference type="EMBL" id="SDC25361.1"/>
    </source>
</evidence>
<proteinExistence type="predicted"/>
<dbReference type="Proteomes" id="UP000198908">
    <property type="component" value="Unassembled WGS sequence"/>
</dbReference>
<organism evidence="2 3">
    <name type="scientific">Paraburkholderia lycopersici</name>
    <dbReference type="NCBI Taxonomy" id="416944"/>
    <lineage>
        <taxon>Bacteria</taxon>
        <taxon>Pseudomonadati</taxon>
        <taxon>Pseudomonadota</taxon>
        <taxon>Betaproteobacteria</taxon>
        <taxon>Burkholderiales</taxon>
        <taxon>Burkholderiaceae</taxon>
        <taxon>Paraburkholderia</taxon>
    </lineage>
</organism>
<dbReference type="EMBL" id="FMYQ01000005">
    <property type="protein sequence ID" value="SDC25361.1"/>
    <property type="molecule type" value="Genomic_DNA"/>
</dbReference>
<feature type="region of interest" description="Disordered" evidence="1">
    <location>
        <begin position="1"/>
        <end position="21"/>
    </location>
</feature>
<dbReference type="AlphaFoldDB" id="A0A1G6K3B7"/>
<gene>
    <name evidence="2" type="ORF">SAMN05421548_10581</name>
</gene>
<protein>
    <recommendedName>
        <fullName evidence="4">XRE family transcriptional regulator</fullName>
    </recommendedName>
</protein>
<sequence>MSDHSTEEFERTLTSPQLHMKQLAPTPATKVDWFRVLTDICRDGYSLYELARDTTIPRSSLNAYKNGAEPAHAIGMCILAHWSIKTGKPGHDAPITRRMPSHIVRHST</sequence>